<keyword evidence="7 15" id="KW-0378">Hydrolase</keyword>
<keyword evidence="9 15" id="KW-0238">DNA-binding</keyword>
<dbReference type="PANTHER" id="PTHR22993:SF9">
    <property type="entry name" value="FORMAMIDOPYRIMIDINE-DNA GLYCOSYLASE"/>
    <property type="match status" value="1"/>
</dbReference>
<feature type="active site" description="Proton donor" evidence="15">
    <location>
        <position position="6"/>
    </location>
</feature>
<dbReference type="GO" id="GO:0003684">
    <property type="term" value="F:damaged DNA binding"/>
    <property type="evidence" value="ECO:0007669"/>
    <property type="project" value="InterPro"/>
</dbReference>
<dbReference type="Gene3D" id="3.20.190.10">
    <property type="entry name" value="MutM-like, N-terminal"/>
    <property type="match status" value="1"/>
</dbReference>
<dbReference type="SUPFAM" id="SSF46946">
    <property type="entry name" value="S13-like H2TH domain"/>
    <property type="match status" value="1"/>
</dbReference>
<keyword evidence="8 15" id="KW-0862">Zinc</keyword>
<dbReference type="NCBIfam" id="TIGR00577">
    <property type="entry name" value="fpg"/>
    <property type="match status" value="1"/>
</dbReference>
<comment type="subunit">
    <text evidence="3 15">Monomer.</text>
</comment>
<accession>G2KW60</accession>
<evidence type="ECO:0000256" key="4">
    <source>
        <dbReference type="ARBA" id="ARBA00022723"/>
    </source>
</evidence>
<evidence type="ECO:0000259" key="17">
    <source>
        <dbReference type="PROSITE" id="PS51068"/>
    </source>
</evidence>
<dbReference type="PROSITE" id="PS51066">
    <property type="entry name" value="ZF_FPG_2"/>
    <property type="match status" value="1"/>
</dbReference>
<evidence type="ECO:0000256" key="5">
    <source>
        <dbReference type="ARBA" id="ARBA00022763"/>
    </source>
</evidence>
<comment type="similarity">
    <text evidence="2 15">Belongs to the FPG family.</text>
</comment>
<sequence>MAFMPELPEVQTVRQGLNKLVKGSKIKSVEVLYPKMINIPAEDFEKKLAGKEIIQIDRRGKYLLFRLSDDLTLVSHLRMEGKYEVQSEGTERPKHTNVVFHLTDGRELRYKDTRMFGKMALVKNEDVYKLSGLNKIGPEPTEQDLKFDYMKEIMHKSHRKIKGFLLDQSKIAGLGNIYCDEVLWLSKINPEQLTNELSDDEIRRLRANIIKEIAAAIKDHGTTVHSYSNAYGEAGQFQNQLHAYGRKDEKCECCGTTMEKIKVAQRGTTFCPKCQKLHGDLSD</sequence>
<dbReference type="InterPro" id="IPR035937">
    <property type="entry name" value="FPG_N"/>
</dbReference>
<dbReference type="EC" id="4.2.99.18" evidence="15"/>
<feature type="domain" description="FPG-type" evidence="16">
    <location>
        <begin position="242"/>
        <end position="276"/>
    </location>
</feature>
<comment type="cofactor">
    <cofactor evidence="15">
        <name>Zn(2+)</name>
        <dbReference type="ChEBI" id="CHEBI:29105"/>
    </cofactor>
    <text evidence="15">Binds 1 zinc ion per subunit.</text>
</comment>
<dbReference type="InterPro" id="IPR020629">
    <property type="entry name" value="FPG_Glyclase"/>
</dbReference>
<proteinExistence type="inferred from homology"/>
<keyword evidence="11 15" id="KW-0456">Lyase</keyword>
<dbReference type="Pfam" id="PF06831">
    <property type="entry name" value="H2TH"/>
    <property type="match status" value="1"/>
</dbReference>
<evidence type="ECO:0000313" key="18">
    <source>
        <dbReference type="EMBL" id="AEN99036.1"/>
    </source>
</evidence>
<keyword evidence="4 15" id="KW-0479">Metal-binding</keyword>
<comment type="catalytic activity">
    <reaction evidence="14 15">
        <text>2'-deoxyribonucleotide-(2'-deoxyribose 5'-phosphate)-2'-deoxyribonucleotide-DNA = a 3'-end 2'-deoxyribonucleotide-(2,3-dehydro-2,3-deoxyribose 5'-phosphate)-DNA + a 5'-end 5'-phospho-2'-deoxyribonucleoside-DNA + H(+)</text>
        <dbReference type="Rhea" id="RHEA:66592"/>
        <dbReference type="Rhea" id="RHEA-COMP:13180"/>
        <dbReference type="Rhea" id="RHEA-COMP:16897"/>
        <dbReference type="Rhea" id="RHEA-COMP:17067"/>
        <dbReference type="ChEBI" id="CHEBI:15378"/>
        <dbReference type="ChEBI" id="CHEBI:136412"/>
        <dbReference type="ChEBI" id="CHEBI:157695"/>
        <dbReference type="ChEBI" id="CHEBI:167181"/>
        <dbReference type="EC" id="4.2.99.18"/>
    </reaction>
</comment>
<dbReference type="AlphaFoldDB" id="G2KW60"/>
<evidence type="ECO:0000259" key="16">
    <source>
        <dbReference type="PROSITE" id="PS51066"/>
    </source>
</evidence>
<dbReference type="CDD" id="cd08966">
    <property type="entry name" value="EcFpg-like_N"/>
    <property type="match status" value="1"/>
</dbReference>
<dbReference type="SUPFAM" id="SSF57716">
    <property type="entry name" value="Glucocorticoid receptor-like (DNA-binding domain)"/>
    <property type="match status" value="1"/>
</dbReference>
<dbReference type="GO" id="GO:0006284">
    <property type="term" value="P:base-excision repair"/>
    <property type="evidence" value="ECO:0007669"/>
    <property type="project" value="InterPro"/>
</dbReference>
<dbReference type="InterPro" id="IPR012319">
    <property type="entry name" value="FPG_cat"/>
</dbReference>
<feature type="binding site" evidence="15">
    <location>
        <position position="95"/>
    </location>
    <ligand>
        <name>DNA</name>
        <dbReference type="ChEBI" id="CHEBI:16991"/>
    </ligand>
</feature>
<dbReference type="EC" id="3.2.2.23" evidence="15"/>
<comment type="caution">
    <text evidence="15">Lacks conserved residue(s) required for the propagation of feature annotation.</text>
</comment>
<keyword evidence="13 15" id="KW-0326">Glycosidase</keyword>
<evidence type="ECO:0000256" key="2">
    <source>
        <dbReference type="ARBA" id="ARBA00009409"/>
    </source>
</evidence>
<feature type="binding site" evidence="15">
    <location>
        <position position="114"/>
    </location>
    <ligand>
        <name>DNA</name>
        <dbReference type="ChEBI" id="CHEBI:16991"/>
    </ligand>
</feature>
<dbReference type="InterPro" id="IPR015887">
    <property type="entry name" value="DNA_glyclase_Znf_dom_DNA_BS"/>
</dbReference>
<dbReference type="EMBL" id="CP002461">
    <property type="protein sequence ID" value="AEN99036.1"/>
    <property type="molecule type" value="Genomic_DNA"/>
</dbReference>
<dbReference type="InterPro" id="IPR010663">
    <property type="entry name" value="Znf_FPG/IleRS"/>
</dbReference>
<evidence type="ECO:0000256" key="10">
    <source>
        <dbReference type="ARBA" id="ARBA00023204"/>
    </source>
</evidence>
<dbReference type="PROSITE" id="PS01242">
    <property type="entry name" value="ZF_FPG_1"/>
    <property type="match status" value="1"/>
</dbReference>
<dbReference type="GO" id="GO:0003690">
    <property type="term" value="F:double-stranded DNA binding"/>
    <property type="evidence" value="ECO:0007669"/>
    <property type="project" value="UniProtKB-ARBA"/>
</dbReference>
<keyword evidence="5 15" id="KW-0227">DNA damage</keyword>
<dbReference type="STRING" id="714313.LSA_06130"/>
<evidence type="ECO:0000313" key="19">
    <source>
        <dbReference type="Proteomes" id="UP000001285"/>
    </source>
</evidence>
<feature type="domain" description="Formamidopyrimidine-DNA glycosylase catalytic" evidence="17">
    <location>
        <begin position="5"/>
        <end position="117"/>
    </location>
</feature>
<feature type="active site" description="Proton donor; for beta-elimination activity" evidence="15">
    <location>
        <position position="61"/>
    </location>
</feature>
<dbReference type="PANTHER" id="PTHR22993">
    <property type="entry name" value="FORMAMIDOPYRIMIDINE-DNA GLYCOSYLASE"/>
    <property type="match status" value="1"/>
</dbReference>
<dbReference type="InterPro" id="IPR015886">
    <property type="entry name" value="H2TH_FPG"/>
</dbReference>
<keyword evidence="19" id="KW-1185">Reference proteome</keyword>
<feature type="active site" description="Proton donor; for delta-elimination activity" evidence="15">
    <location>
        <position position="266"/>
    </location>
</feature>
<comment type="function">
    <text evidence="15">Involved in base excision repair of DNA damaged by oxidation or by mutagenic agents. Acts as DNA glycosylase that recognizes and removes damaged bases. Has a preference for oxidized purines, such as 7,8-dihydro-8-oxoguanine (8-oxoG). Has AP (apurinic/apyrimidinic) lyase activity and introduces nicks in the DNA strand. Cleaves the DNA backbone by beta-delta elimination to generate a single-strand break at the site of the removed base with both 3'- and 5'-phosphates.</text>
</comment>
<dbReference type="GO" id="GO:0008270">
    <property type="term" value="F:zinc ion binding"/>
    <property type="evidence" value="ECO:0007669"/>
    <property type="project" value="UniProtKB-UniRule"/>
</dbReference>
<dbReference type="eggNOG" id="COG0266">
    <property type="taxonomic scope" value="Bacteria"/>
</dbReference>
<evidence type="ECO:0000256" key="1">
    <source>
        <dbReference type="ARBA" id="ARBA00001668"/>
    </source>
</evidence>
<evidence type="ECO:0000256" key="8">
    <source>
        <dbReference type="ARBA" id="ARBA00022833"/>
    </source>
</evidence>
<feature type="active site" description="Schiff-base intermediate with DNA" evidence="15">
    <location>
        <position position="5"/>
    </location>
</feature>
<dbReference type="SUPFAM" id="SSF81624">
    <property type="entry name" value="N-terminal domain of MutM-like DNA repair proteins"/>
    <property type="match status" value="1"/>
</dbReference>
<evidence type="ECO:0000256" key="11">
    <source>
        <dbReference type="ARBA" id="ARBA00023239"/>
    </source>
</evidence>
<keyword evidence="6 15" id="KW-0863">Zinc-finger</keyword>
<dbReference type="KEGG" id="lsn:LSA_06130"/>
<dbReference type="Pfam" id="PF06827">
    <property type="entry name" value="zf-FPG_IleRS"/>
    <property type="match status" value="1"/>
</dbReference>
<evidence type="ECO:0000256" key="14">
    <source>
        <dbReference type="ARBA" id="ARBA00044632"/>
    </source>
</evidence>
<dbReference type="Gene3D" id="1.10.8.50">
    <property type="match status" value="1"/>
</dbReference>
<dbReference type="FunFam" id="1.10.8.50:FF:000003">
    <property type="entry name" value="Formamidopyrimidine-DNA glycosylase"/>
    <property type="match status" value="1"/>
</dbReference>
<gene>
    <name evidence="15 18" type="primary">mutM</name>
    <name evidence="15" type="synonym">fpg</name>
    <name evidence="18" type="ordered locus">LSA_06130</name>
</gene>
<keyword evidence="12 15" id="KW-0511">Multifunctional enzyme</keyword>
<dbReference type="NCBIfam" id="NF002211">
    <property type="entry name" value="PRK01103.1"/>
    <property type="match status" value="1"/>
</dbReference>
<protein>
    <recommendedName>
        <fullName evidence="15">Formamidopyrimidine-DNA glycosylase</fullName>
        <shortName evidence="15">Fapy-DNA glycosylase</shortName>
        <ecNumber evidence="15">3.2.2.23</ecNumber>
    </recommendedName>
    <alternativeName>
        <fullName evidence="15">DNA-(apurinic or apyrimidinic site) lyase MutM</fullName>
        <shortName evidence="15">AP lyase MutM</shortName>
        <ecNumber evidence="15">4.2.99.18</ecNumber>
    </alternativeName>
</protein>
<evidence type="ECO:0000256" key="6">
    <source>
        <dbReference type="ARBA" id="ARBA00022771"/>
    </source>
</evidence>
<comment type="catalytic activity">
    <reaction evidence="1 15">
        <text>Hydrolysis of DNA containing ring-opened 7-methylguanine residues, releasing 2,6-diamino-4-hydroxy-5-(N-methyl)formamidopyrimidine.</text>
        <dbReference type="EC" id="3.2.2.23"/>
    </reaction>
</comment>
<dbReference type="Proteomes" id="UP000001285">
    <property type="component" value="Chromosome"/>
</dbReference>
<evidence type="ECO:0000256" key="12">
    <source>
        <dbReference type="ARBA" id="ARBA00023268"/>
    </source>
</evidence>
<dbReference type="SMART" id="SM01232">
    <property type="entry name" value="H2TH"/>
    <property type="match status" value="1"/>
</dbReference>
<dbReference type="GO" id="GO:0140078">
    <property type="term" value="F:class I DNA-(apurinic or apyrimidinic site) endonuclease activity"/>
    <property type="evidence" value="ECO:0007669"/>
    <property type="project" value="UniProtKB-EC"/>
</dbReference>
<name>G2KW60_FRUST</name>
<dbReference type="SMART" id="SM00898">
    <property type="entry name" value="Fapy_DNA_glyco"/>
    <property type="match status" value="1"/>
</dbReference>
<dbReference type="PROSITE" id="PS51068">
    <property type="entry name" value="FPG_CAT"/>
    <property type="match status" value="1"/>
</dbReference>
<organism evidence="18 19">
    <name type="scientific">Fructilactobacillus sanfranciscensis (strain TMW 1.1304)</name>
    <name type="common">Lactobacillus sanfranciscensis</name>
    <dbReference type="NCBI Taxonomy" id="714313"/>
    <lineage>
        <taxon>Bacteria</taxon>
        <taxon>Bacillati</taxon>
        <taxon>Bacillota</taxon>
        <taxon>Bacilli</taxon>
        <taxon>Lactobacillales</taxon>
        <taxon>Lactobacillaceae</taxon>
        <taxon>Fructilactobacillus</taxon>
    </lineage>
</organism>
<evidence type="ECO:0000256" key="9">
    <source>
        <dbReference type="ARBA" id="ARBA00023125"/>
    </source>
</evidence>
<dbReference type="InterPro" id="IPR000214">
    <property type="entry name" value="Znf_DNA_glyclase/AP_lyase"/>
</dbReference>
<dbReference type="HAMAP" id="MF_00103">
    <property type="entry name" value="Fapy_DNA_glycosyl"/>
    <property type="match status" value="1"/>
</dbReference>
<evidence type="ECO:0000256" key="13">
    <source>
        <dbReference type="ARBA" id="ARBA00023295"/>
    </source>
</evidence>
<evidence type="ECO:0000256" key="15">
    <source>
        <dbReference type="HAMAP-Rule" id="MF_00103"/>
    </source>
</evidence>
<dbReference type="InterPro" id="IPR010979">
    <property type="entry name" value="Ribosomal_uS13-like_H2TH"/>
</dbReference>
<dbReference type="GO" id="GO:0034039">
    <property type="term" value="F:8-oxo-7,8-dihydroguanine DNA N-glycosylase activity"/>
    <property type="evidence" value="ECO:0007669"/>
    <property type="project" value="TreeGrafter"/>
</dbReference>
<evidence type="ECO:0000256" key="7">
    <source>
        <dbReference type="ARBA" id="ARBA00022801"/>
    </source>
</evidence>
<reference evidence="18 19" key="1">
    <citation type="journal article" date="2011" name="Microb. Cell Fact.">
        <title>Genomic analysis reveals Lactobacillus sanfranciscensis as stable element in traditional sourdoughs.</title>
        <authorList>
            <person name="Vogel R.F."/>
            <person name="Pavlovic M."/>
            <person name="Ehrmann M.A."/>
            <person name="Wiezer A."/>
            <person name="Liesegang H."/>
            <person name="Offschanka S."/>
            <person name="Voget S."/>
            <person name="Angelov A."/>
            <person name="Bocker G."/>
            <person name="Liebl W."/>
        </authorList>
    </citation>
    <scope>NUCLEOTIDE SEQUENCE [LARGE SCALE GENOMIC DNA]</scope>
    <source>
        <strain evidence="18 19">TMW 1.1304</strain>
    </source>
</reference>
<dbReference type="Pfam" id="PF01149">
    <property type="entry name" value="Fapy_DNA_glyco"/>
    <property type="match status" value="1"/>
</dbReference>
<evidence type="ECO:0000256" key="3">
    <source>
        <dbReference type="ARBA" id="ARBA00011245"/>
    </source>
</evidence>
<keyword evidence="10 15" id="KW-0234">DNA repair</keyword>
<dbReference type="HOGENOM" id="CLU_038423_1_2_9"/>